<keyword evidence="2" id="KW-1185">Reference proteome</keyword>
<dbReference type="AlphaFoldDB" id="A0A392PGJ2"/>
<dbReference type="InterPro" id="IPR012340">
    <property type="entry name" value="NA-bd_OB-fold"/>
</dbReference>
<feature type="non-terminal residue" evidence="1">
    <location>
        <position position="135"/>
    </location>
</feature>
<dbReference type="EMBL" id="LXQA010076875">
    <property type="protein sequence ID" value="MCI10590.1"/>
    <property type="molecule type" value="Genomic_DNA"/>
</dbReference>
<dbReference type="Proteomes" id="UP000265520">
    <property type="component" value="Unassembled WGS sequence"/>
</dbReference>
<name>A0A392PGJ2_9FABA</name>
<protein>
    <submittedName>
        <fullName evidence="1">Replication protein A1-like protein</fullName>
    </submittedName>
</protein>
<accession>A0A392PGJ2</accession>
<evidence type="ECO:0000313" key="2">
    <source>
        <dbReference type="Proteomes" id="UP000265520"/>
    </source>
</evidence>
<dbReference type="SUPFAM" id="SSF50249">
    <property type="entry name" value="Nucleic acid-binding proteins"/>
    <property type="match status" value="1"/>
</dbReference>
<evidence type="ECO:0000313" key="1">
    <source>
        <dbReference type="EMBL" id="MCI10590.1"/>
    </source>
</evidence>
<comment type="caution">
    <text evidence="1">The sequence shown here is derived from an EMBL/GenBank/DDBJ whole genome shotgun (WGS) entry which is preliminary data.</text>
</comment>
<organism evidence="1 2">
    <name type="scientific">Trifolium medium</name>
    <dbReference type="NCBI Taxonomy" id="97028"/>
    <lineage>
        <taxon>Eukaryota</taxon>
        <taxon>Viridiplantae</taxon>
        <taxon>Streptophyta</taxon>
        <taxon>Embryophyta</taxon>
        <taxon>Tracheophyta</taxon>
        <taxon>Spermatophyta</taxon>
        <taxon>Magnoliopsida</taxon>
        <taxon>eudicotyledons</taxon>
        <taxon>Gunneridae</taxon>
        <taxon>Pentapetalae</taxon>
        <taxon>rosids</taxon>
        <taxon>fabids</taxon>
        <taxon>Fabales</taxon>
        <taxon>Fabaceae</taxon>
        <taxon>Papilionoideae</taxon>
        <taxon>50 kb inversion clade</taxon>
        <taxon>NPAAA clade</taxon>
        <taxon>Hologalegina</taxon>
        <taxon>IRL clade</taxon>
        <taxon>Trifolieae</taxon>
        <taxon>Trifolium</taxon>
    </lineage>
</organism>
<reference evidence="1 2" key="1">
    <citation type="journal article" date="2018" name="Front. Plant Sci.">
        <title>Red Clover (Trifolium pratense) and Zigzag Clover (T. medium) - A Picture of Genomic Similarities and Differences.</title>
        <authorList>
            <person name="Dluhosova J."/>
            <person name="Istvanek J."/>
            <person name="Nedelnik J."/>
            <person name="Repkova J."/>
        </authorList>
    </citation>
    <scope>NUCLEOTIDE SEQUENCE [LARGE SCALE GENOMIC DNA]</scope>
    <source>
        <strain evidence="2">cv. 10/8</strain>
        <tissue evidence="1">Leaf</tissue>
    </source>
</reference>
<sequence length="135" mass="15358">MKLSTQTLQNFRVQKYDAKFKWTEHPYKLMFISGTKVSPIETIPDMPLCGFKFKKITEIISGNFREDLLVGSLNYFVNADVIGVVHELGSPQTTMGGKLKFPFTIKDLSANVIDCCLWDSLAAHFIDYLKIRTDS</sequence>
<proteinExistence type="predicted"/>
<dbReference type="Gene3D" id="2.40.50.140">
    <property type="entry name" value="Nucleic acid-binding proteins"/>
    <property type="match status" value="1"/>
</dbReference>